<organism evidence="2 3">
    <name type="scientific">Luteolibacter luteus</name>
    <dbReference type="NCBI Taxonomy" id="2728835"/>
    <lineage>
        <taxon>Bacteria</taxon>
        <taxon>Pseudomonadati</taxon>
        <taxon>Verrucomicrobiota</taxon>
        <taxon>Verrucomicrobiia</taxon>
        <taxon>Verrucomicrobiales</taxon>
        <taxon>Verrucomicrobiaceae</taxon>
        <taxon>Luteolibacter</taxon>
    </lineage>
</organism>
<dbReference type="Proteomes" id="UP000501812">
    <property type="component" value="Chromosome"/>
</dbReference>
<evidence type="ECO:0000313" key="2">
    <source>
        <dbReference type="EMBL" id="QJE99159.1"/>
    </source>
</evidence>
<sequence length="270" mass="29431">MTDPYLDRFSGIGRLYGIPALERFRRAHVAVVGIGGVGCWSAECLARSGIGKITMIDADDLCVTNTNRQIHALDGTYGKPKVGVMAQRLRAIQPEIVVTERQEFLSDRNVDHFLEGGFDAVIDAIDAVRAKCVLLARCRERSVPVVACGGAGGRRDVTRIKVTDLARTRDDALLMAVRKRLRDEHGFPKAPIGEKVKKFGIEAVFSEEPPLYPTCEGGVSHERPQDLPSGLRCDAGYGTATHVTAVFGMIAAGRILELLAGNWEQQTTED</sequence>
<dbReference type="PANTHER" id="PTHR43267">
    <property type="entry name" value="TRNA THREONYLCARBAMOYLADENOSINE DEHYDRATASE"/>
    <property type="match status" value="1"/>
</dbReference>
<dbReference type="Pfam" id="PF00899">
    <property type="entry name" value="ThiF"/>
    <property type="match status" value="1"/>
</dbReference>
<feature type="domain" description="THIF-type NAD/FAD binding fold" evidence="1">
    <location>
        <begin position="16"/>
        <end position="265"/>
    </location>
</feature>
<dbReference type="PANTHER" id="PTHR43267:SF1">
    <property type="entry name" value="TRNA THREONYLCARBAMOYLADENOSINE DEHYDRATASE"/>
    <property type="match status" value="1"/>
</dbReference>
<reference evidence="2 3" key="1">
    <citation type="submission" date="2020-04" db="EMBL/GenBank/DDBJ databases">
        <title>Luteolibacter sp. G-1-1-1 isolated from soil.</title>
        <authorList>
            <person name="Dahal R.H."/>
        </authorList>
    </citation>
    <scope>NUCLEOTIDE SEQUENCE [LARGE SCALE GENOMIC DNA]</scope>
    <source>
        <strain evidence="2 3">G-1-1-1</strain>
    </source>
</reference>
<evidence type="ECO:0000313" key="3">
    <source>
        <dbReference type="Proteomes" id="UP000501812"/>
    </source>
</evidence>
<dbReference type="GO" id="GO:0061503">
    <property type="term" value="F:tRNA threonylcarbamoyladenosine dehydratase"/>
    <property type="evidence" value="ECO:0007669"/>
    <property type="project" value="TreeGrafter"/>
</dbReference>
<dbReference type="InterPro" id="IPR035985">
    <property type="entry name" value="Ubiquitin-activating_enz"/>
</dbReference>
<dbReference type="AlphaFoldDB" id="A0A858RS21"/>
<dbReference type="CDD" id="cd00755">
    <property type="entry name" value="YgdL_like"/>
    <property type="match status" value="1"/>
</dbReference>
<dbReference type="GO" id="GO:0061504">
    <property type="term" value="P:cyclic threonylcarbamoyladenosine biosynthetic process"/>
    <property type="evidence" value="ECO:0007669"/>
    <property type="project" value="TreeGrafter"/>
</dbReference>
<dbReference type="InterPro" id="IPR045886">
    <property type="entry name" value="ThiF/MoeB/HesA"/>
</dbReference>
<name>A0A858RS21_9BACT</name>
<keyword evidence="3" id="KW-1185">Reference proteome</keyword>
<dbReference type="SUPFAM" id="SSF69572">
    <property type="entry name" value="Activating enzymes of the ubiquitin-like proteins"/>
    <property type="match status" value="1"/>
</dbReference>
<dbReference type="InterPro" id="IPR000594">
    <property type="entry name" value="ThiF_NAD_FAD-bd"/>
</dbReference>
<dbReference type="EMBL" id="CP051774">
    <property type="protein sequence ID" value="QJE99159.1"/>
    <property type="molecule type" value="Genomic_DNA"/>
</dbReference>
<dbReference type="GO" id="GO:0008641">
    <property type="term" value="F:ubiquitin-like modifier activating enzyme activity"/>
    <property type="evidence" value="ECO:0007669"/>
    <property type="project" value="InterPro"/>
</dbReference>
<protein>
    <submittedName>
        <fullName evidence="2">tRNA threonylcarbamoyladenosine dehydratase</fullName>
    </submittedName>
</protein>
<proteinExistence type="predicted"/>
<evidence type="ECO:0000259" key="1">
    <source>
        <dbReference type="Pfam" id="PF00899"/>
    </source>
</evidence>
<gene>
    <name evidence="2" type="ORF">HHL09_01485</name>
</gene>
<accession>A0A858RS21</accession>
<dbReference type="Gene3D" id="3.40.50.720">
    <property type="entry name" value="NAD(P)-binding Rossmann-like Domain"/>
    <property type="match status" value="1"/>
</dbReference>
<dbReference type="KEGG" id="luo:HHL09_01485"/>